<sequence>MEITTTAIDPAEGGALELALEQNDVSLSFTESLSVHACEDRLANIGSRLEEEWPRVDIRSGIYDRMHSQYTQKLHEVVRPLDHGYVWRAFLHNIKTTSGKQAEAEVGHELLRYIRCPCNRQAHPYVHKNASNLMKGMIGLKLQRGPVAPMAIHNVQDARSSPRLQILLI</sequence>
<evidence type="ECO:0000313" key="1">
    <source>
        <dbReference type="EMBL" id="KAK7321232.1"/>
    </source>
</evidence>
<evidence type="ECO:0000313" key="2">
    <source>
        <dbReference type="Proteomes" id="UP001367508"/>
    </source>
</evidence>
<dbReference type="AlphaFoldDB" id="A0AAN9KRV9"/>
<accession>A0AAN9KRV9</accession>
<name>A0AAN9KRV9_CANGL</name>
<dbReference type="Proteomes" id="UP001367508">
    <property type="component" value="Unassembled WGS sequence"/>
</dbReference>
<dbReference type="EMBL" id="JAYMYQ010000007">
    <property type="protein sequence ID" value="KAK7321232.1"/>
    <property type="molecule type" value="Genomic_DNA"/>
</dbReference>
<proteinExistence type="predicted"/>
<protein>
    <submittedName>
        <fullName evidence="1">Uncharacterized protein</fullName>
    </submittedName>
</protein>
<gene>
    <name evidence="1" type="ORF">VNO77_31667</name>
</gene>
<reference evidence="1 2" key="1">
    <citation type="submission" date="2024-01" db="EMBL/GenBank/DDBJ databases">
        <title>The genomes of 5 underutilized Papilionoideae crops provide insights into root nodulation and disease resistanc.</title>
        <authorList>
            <person name="Jiang F."/>
        </authorList>
    </citation>
    <scope>NUCLEOTIDE SEQUENCE [LARGE SCALE GENOMIC DNA]</scope>
    <source>
        <strain evidence="1">LVBAO_FW01</strain>
        <tissue evidence="1">Leaves</tissue>
    </source>
</reference>
<organism evidence="1 2">
    <name type="scientific">Canavalia gladiata</name>
    <name type="common">Sword bean</name>
    <name type="synonym">Dolichos gladiatus</name>
    <dbReference type="NCBI Taxonomy" id="3824"/>
    <lineage>
        <taxon>Eukaryota</taxon>
        <taxon>Viridiplantae</taxon>
        <taxon>Streptophyta</taxon>
        <taxon>Embryophyta</taxon>
        <taxon>Tracheophyta</taxon>
        <taxon>Spermatophyta</taxon>
        <taxon>Magnoliopsida</taxon>
        <taxon>eudicotyledons</taxon>
        <taxon>Gunneridae</taxon>
        <taxon>Pentapetalae</taxon>
        <taxon>rosids</taxon>
        <taxon>fabids</taxon>
        <taxon>Fabales</taxon>
        <taxon>Fabaceae</taxon>
        <taxon>Papilionoideae</taxon>
        <taxon>50 kb inversion clade</taxon>
        <taxon>NPAAA clade</taxon>
        <taxon>indigoferoid/millettioid clade</taxon>
        <taxon>Phaseoleae</taxon>
        <taxon>Canavalia</taxon>
    </lineage>
</organism>
<comment type="caution">
    <text evidence="1">The sequence shown here is derived from an EMBL/GenBank/DDBJ whole genome shotgun (WGS) entry which is preliminary data.</text>
</comment>
<keyword evidence="2" id="KW-1185">Reference proteome</keyword>